<feature type="compositionally biased region" description="Low complexity" evidence="1">
    <location>
        <begin position="55"/>
        <end position="83"/>
    </location>
</feature>
<feature type="region of interest" description="Disordered" evidence="1">
    <location>
        <begin position="193"/>
        <end position="260"/>
    </location>
</feature>
<gene>
    <name evidence="3" type="ORF">LOC71_06250</name>
</gene>
<feature type="signal peptide" evidence="2">
    <location>
        <begin position="1"/>
        <end position="23"/>
    </location>
</feature>
<keyword evidence="4" id="KW-1185">Reference proteome</keyword>
<protein>
    <recommendedName>
        <fullName evidence="5">Mu-protocadherin-putative cell-suface protein</fullName>
    </recommendedName>
</protein>
<feature type="chain" id="PRO_5046701521" description="Mu-protocadherin-putative cell-suface protein" evidence="2">
    <location>
        <begin position="24"/>
        <end position="480"/>
    </location>
</feature>
<accession>A0ABS8NE92</accession>
<comment type="caution">
    <text evidence="3">The sequence shown here is derived from an EMBL/GenBank/DDBJ whole genome shotgun (WGS) entry which is preliminary data.</text>
</comment>
<evidence type="ECO:0000313" key="4">
    <source>
        <dbReference type="Proteomes" id="UP001430306"/>
    </source>
</evidence>
<dbReference type="EMBL" id="JAJKFW010000012">
    <property type="protein sequence ID" value="MCC9641870.1"/>
    <property type="molecule type" value="Genomic_DNA"/>
</dbReference>
<evidence type="ECO:0000256" key="2">
    <source>
        <dbReference type="SAM" id="SignalP"/>
    </source>
</evidence>
<reference evidence="3" key="1">
    <citation type="submission" date="2021-11" db="EMBL/GenBank/DDBJ databases">
        <title>Genome sequence.</title>
        <authorList>
            <person name="Sun Q."/>
        </authorList>
    </citation>
    <scope>NUCLEOTIDE SEQUENCE</scope>
    <source>
        <strain evidence="3">JC740</strain>
    </source>
</reference>
<evidence type="ECO:0000313" key="3">
    <source>
        <dbReference type="EMBL" id="MCC9641870.1"/>
    </source>
</evidence>
<organism evidence="3 4">
    <name type="scientific">Rhodopirellula halodulae</name>
    <dbReference type="NCBI Taxonomy" id="2894198"/>
    <lineage>
        <taxon>Bacteria</taxon>
        <taxon>Pseudomonadati</taxon>
        <taxon>Planctomycetota</taxon>
        <taxon>Planctomycetia</taxon>
        <taxon>Pirellulales</taxon>
        <taxon>Pirellulaceae</taxon>
        <taxon>Rhodopirellula</taxon>
    </lineage>
</organism>
<sequence>MKRACLFIAIVAVCLWGAADALARGGRGGGRAGGGFSRGGGGFSGGGGYRGGGFSPSVSRPSMPSYSRPAPRPSVPRTSTPRPGVSSPGISTRPSVSRPSSGLSRPSSPSGSRPSAGTLPSAGSRPGSGSRPGAATRPNQGGRPSAGDVRDFLDLPSTGGARPSQLPSSPRDNFGRGIAGGVAGGIAGSVAGDFLRDSGSRPSTLPAERPGIGNRPGAGDRPGMGERPGLGDRPLAGNRPERIENRGDRQEIRQERRDEIRDQIDDTPIRDFWSDHPLWGAWAISRPFRWAAWGGVTGWVDYGWVEPIYYNYGENIYYQDGMVYSDGEVIATEEQYAQQAEAIIASAPEVDAAATEDAAEESDWMPLGVFAVTPDGQESGPEPTLFLQLVLSKQGILSGTLNDETTDTTQAIEGMVDKESQRSAWNVVGKTRPIMETGIVNLTKDTAPVLVHFADGTTQQWLLVRLDDPQSEDALPGQSE</sequence>
<feature type="compositionally biased region" description="Basic and acidic residues" evidence="1">
    <location>
        <begin position="239"/>
        <end position="260"/>
    </location>
</feature>
<dbReference type="RefSeq" id="WP_230272334.1">
    <property type="nucleotide sequence ID" value="NZ_JAJKFW010000012.1"/>
</dbReference>
<feature type="region of interest" description="Disordered" evidence="1">
    <location>
        <begin position="47"/>
        <end position="178"/>
    </location>
</feature>
<name>A0ABS8NE92_9BACT</name>
<keyword evidence="2" id="KW-0732">Signal</keyword>
<dbReference type="Proteomes" id="UP001430306">
    <property type="component" value="Unassembled WGS sequence"/>
</dbReference>
<evidence type="ECO:0000256" key="1">
    <source>
        <dbReference type="SAM" id="MobiDB-lite"/>
    </source>
</evidence>
<feature type="compositionally biased region" description="Low complexity" evidence="1">
    <location>
        <begin position="93"/>
        <end position="135"/>
    </location>
</feature>
<feature type="compositionally biased region" description="Gly residues" evidence="1">
    <location>
        <begin position="214"/>
        <end position="228"/>
    </location>
</feature>
<proteinExistence type="predicted"/>
<evidence type="ECO:0008006" key="5">
    <source>
        <dbReference type="Google" id="ProtNLM"/>
    </source>
</evidence>